<accession>A0A849VMC1</accession>
<protein>
    <recommendedName>
        <fullName evidence="4">Esterase</fullName>
    </recommendedName>
</protein>
<gene>
    <name evidence="2" type="ORF">HG263_20425</name>
</gene>
<dbReference type="InterPro" id="IPR050583">
    <property type="entry name" value="Mycobacterial_A85_antigen"/>
</dbReference>
<dbReference type="Gene3D" id="3.40.50.1820">
    <property type="entry name" value="alpha/beta hydrolase"/>
    <property type="match status" value="1"/>
</dbReference>
<feature type="chain" id="PRO_5032674236" description="Esterase" evidence="1">
    <location>
        <begin position="19"/>
        <end position="331"/>
    </location>
</feature>
<evidence type="ECO:0008006" key="4">
    <source>
        <dbReference type="Google" id="ProtNLM"/>
    </source>
</evidence>
<evidence type="ECO:0000256" key="1">
    <source>
        <dbReference type="SAM" id="SignalP"/>
    </source>
</evidence>
<dbReference type="InterPro" id="IPR029058">
    <property type="entry name" value="AB_hydrolase_fold"/>
</dbReference>
<dbReference type="SUPFAM" id="SSF53474">
    <property type="entry name" value="alpha/beta-Hydrolases"/>
    <property type="match status" value="1"/>
</dbReference>
<dbReference type="EMBL" id="JABBPG010000012">
    <property type="protein sequence ID" value="NOU52874.1"/>
    <property type="molecule type" value="Genomic_DNA"/>
</dbReference>
<dbReference type="RefSeq" id="WP_171627921.1">
    <property type="nucleotide sequence ID" value="NZ_JABBPG010000012.1"/>
</dbReference>
<sequence>MKKIFSVLVYLIAFNASAQFSAVKVNSKVYSDTQTVQVKLPSSYTSNNTRNYPILYVLHGQWDSAYIDATLDAMASNVPEFIVVAIPSKGAQLHPITSNSSNPPASLFRQYLSQELIPYVHKHYRSAKYSVLVGHSNAGKFALEQFLKGNTQFTDYFAFSPSMDDGYLVELAAKGKALSGSLFMSVADEGEHMQAPFEKLATHFTQQKHLNFSAKQYPGYGHQDSKLIAFVDALKFRYNKWQPSYEEKVAGFDSYFNHYKHLEKTYGFQVLPQKDDVLRLIAYFAVHEKPSEVKLFTDYLQKHFDDAEQSIVELREYLLAEGYDGAVKLLI</sequence>
<dbReference type="Proteomes" id="UP000586305">
    <property type="component" value="Unassembled WGS sequence"/>
</dbReference>
<dbReference type="PANTHER" id="PTHR48098:SF6">
    <property type="entry name" value="FERRI-BACILLIBACTIN ESTERASE BESA"/>
    <property type="match status" value="1"/>
</dbReference>
<dbReference type="PANTHER" id="PTHR48098">
    <property type="entry name" value="ENTEROCHELIN ESTERASE-RELATED"/>
    <property type="match status" value="1"/>
</dbReference>
<dbReference type="Pfam" id="PF00756">
    <property type="entry name" value="Esterase"/>
    <property type="match status" value="1"/>
</dbReference>
<keyword evidence="1" id="KW-0732">Signal</keyword>
<evidence type="ECO:0000313" key="3">
    <source>
        <dbReference type="Proteomes" id="UP000586305"/>
    </source>
</evidence>
<organism evidence="2 3">
    <name type="scientific">Pseudoalteromonas caenipelagi</name>
    <dbReference type="NCBI Taxonomy" id="2726988"/>
    <lineage>
        <taxon>Bacteria</taxon>
        <taxon>Pseudomonadati</taxon>
        <taxon>Pseudomonadota</taxon>
        <taxon>Gammaproteobacteria</taxon>
        <taxon>Alteromonadales</taxon>
        <taxon>Pseudoalteromonadaceae</taxon>
        <taxon>Pseudoalteromonas</taxon>
    </lineage>
</organism>
<feature type="signal peptide" evidence="1">
    <location>
        <begin position="1"/>
        <end position="18"/>
    </location>
</feature>
<keyword evidence="3" id="KW-1185">Reference proteome</keyword>
<proteinExistence type="predicted"/>
<name>A0A849VMC1_9GAMM</name>
<reference evidence="2 3" key="1">
    <citation type="submission" date="2020-04" db="EMBL/GenBank/DDBJ databases">
        <title>Pseudoalteromonas caenipelagi sp. nov., isolated from a tidal flat.</title>
        <authorList>
            <person name="Park S."/>
            <person name="Yoon J.-H."/>
        </authorList>
    </citation>
    <scope>NUCLEOTIDE SEQUENCE [LARGE SCALE GENOMIC DNA]</scope>
    <source>
        <strain evidence="2 3">JBTF-M23</strain>
    </source>
</reference>
<dbReference type="InterPro" id="IPR000801">
    <property type="entry name" value="Esterase-like"/>
</dbReference>
<comment type="caution">
    <text evidence="2">The sequence shown here is derived from an EMBL/GenBank/DDBJ whole genome shotgun (WGS) entry which is preliminary data.</text>
</comment>
<evidence type="ECO:0000313" key="2">
    <source>
        <dbReference type="EMBL" id="NOU52874.1"/>
    </source>
</evidence>
<dbReference type="AlphaFoldDB" id="A0A849VMC1"/>